<proteinExistence type="predicted"/>
<feature type="domain" description="DUF2520" evidence="1">
    <location>
        <begin position="122"/>
        <end position="246"/>
    </location>
</feature>
<dbReference type="EMBL" id="FORU01000009">
    <property type="protein sequence ID" value="SFJ51304.1"/>
    <property type="molecule type" value="Genomic_DNA"/>
</dbReference>
<name>A0A1I3RXG0_9FLAO</name>
<dbReference type="PANTHER" id="PTHR40459:SF1">
    <property type="entry name" value="CONSERVED HYPOTHETICAL ALANINE AND LEUCINE RICH PROTEIN"/>
    <property type="match status" value="1"/>
</dbReference>
<dbReference type="Gene3D" id="3.40.50.720">
    <property type="entry name" value="NAD(P)-binding Rossmann-like Domain"/>
    <property type="match status" value="1"/>
</dbReference>
<reference evidence="3" key="1">
    <citation type="submission" date="2016-10" db="EMBL/GenBank/DDBJ databases">
        <authorList>
            <person name="Varghese N."/>
            <person name="Submissions S."/>
        </authorList>
    </citation>
    <scope>NUCLEOTIDE SEQUENCE [LARGE SCALE GENOMIC DNA]</scope>
    <source>
        <strain evidence="3">DSM 26542</strain>
    </source>
</reference>
<dbReference type="AlphaFoldDB" id="A0A1I3RXG0"/>
<evidence type="ECO:0000259" key="1">
    <source>
        <dbReference type="Pfam" id="PF10728"/>
    </source>
</evidence>
<accession>A0A1I3RXG0</accession>
<dbReference type="RefSeq" id="WP_090679341.1">
    <property type="nucleotide sequence ID" value="NZ_FORU01000009.1"/>
</dbReference>
<sequence>MTTITVLGSGNVAHHLILNILKHDSLSLQQIYARNEHHLTDLVSEELITTDIKKLRPSDIFIIAVSDNAISEISNAIDVPNQFVVHVSGNTPMEAINPKHRLGVLYMLQTFSKDKDVDFSKIPFCLEAREKSDLKILENIALKFSERIYFIDSNQRQAIHLAAVFVNNFSNHMYTLGEEVCKEHAVPFEILRPLILETAQKIEFLNPSKAQTGPAIRRDSQTISRHLEILKDTNKKDIYTLITKSIQRK</sequence>
<protein>
    <submittedName>
        <fullName evidence="2">NADP oxidoreductase coenzyme F420-dependent</fullName>
    </submittedName>
</protein>
<dbReference type="Proteomes" id="UP000243887">
    <property type="component" value="Unassembled WGS sequence"/>
</dbReference>
<dbReference type="InterPro" id="IPR036291">
    <property type="entry name" value="NAD(P)-bd_dom_sf"/>
</dbReference>
<keyword evidence="3" id="KW-1185">Reference proteome</keyword>
<dbReference type="Gene3D" id="1.10.1040.20">
    <property type="entry name" value="ProC-like, C-terminal domain"/>
    <property type="match status" value="1"/>
</dbReference>
<dbReference type="PANTHER" id="PTHR40459">
    <property type="entry name" value="CONSERVED HYPOTHETICAL ALANINE AND LEUCINE RICH PROTEIN"/>
    <property type="match status" value="1"/>
</dbReference>
<dbReference type="InterPro" id="IPR037108">
    <property type="entry name" value="TM1727-like_C_sf"/>
</dbReference>
<dbReference type="STRING" id="1150112.SAMN04487893_10956"/>
<organism evidence="2 3">
    <name type="scientific">Myroides guanonis</name>
    <dbReference type="NCBI Taxonomy" id="1150112"/>
    <lineage>
        <taxon>Bacteria</taxon>
        <taxon>Pseudomonadati</taxon>
        <taxon>Bacteroidota</taxon>
        <taxon>Flavobacteriia</taxon>
        <taxon>Flavobacteriales</taxon>
        <taxon>Flavobacteriaceae</taxon>
        <taxon>Myroides</taxon>
    </lineage>
</organism>
<dbReference type="Pfam" id="PF10728">
    <property type="entry name" value="DUF2520"/>
    <property type="match status" value="1"/>
</dbReference>
<dbReference type="InterPro" id="IPR018931">
    <property type="entry name" value="DUF2520"/>
</dbReference>
<dbReference type="SUPFAM" id="SSF51735">
    <property type="entry name" value="NAD(P)-binding Rossmann-fold domains"/>
    <property type="match status" value="1"/>
</dbReference>
<dbReference type="InterPro" id="IPR008927">
    <property type="entry name" value="6-PGluconate_DH-like_C_sf"/>
</dbReference>
<dbReference type="OrthoDB" id="9810755at2"/>
<dbReference type="SUPFAM" id="SSF48179">
    <property type="entry name" value="6-phosphogluconate dehydrogenase C-terminal domain-like"/>
    <property type="match status" value="1"/>
</dbReference>
<evidence type="ECO:0000313" key="2">
    <source>
        <dbReference type="EMBL" id="SFJ51304.1"/>
    </source>
</evidence>
<evidence type="ECO:0000313" key="3">
    <source>
        <dbReference type="Proteomes" id="UP000243887"/>
    </source>
</evidence>
<gene>
    <name evidence="2" type="ORF">SAMN04487893_10956</name>
</gene>